<feature type="region of interest" description="Disordered" evidence="1">
    <location>
        <begin position="137"/>
        <end position="173"/>
    </location>
</feature>
<sequence>MCLFIADIGIGLKSLPQILLPQGLAIWKIWLKDENPTCRIRTSDLRISANRLQSSALPTELRSDACCQRSSPVNPDSKSPSGDIFKKDLVRPFSSFENVSFGAQITGNLGLHCLSLAAPHGSLELVDIPMAEDKGFSARSLTNPRDSFDRGTRSSLRGRGRRQFVMSGGKRKLSSSFGSEVELRFENKRLQKGDV</sequence>
<evidence type="ECO:0000256" key="1">
    <source>
        <dbReference type="SAM" id="MobiDB-lite"/>
    </source>
</evidence>
<protein>
    <submittedName>
        <fullName evidence="2">Uncharacterized protein</fullName>
    </submittedName>
</protein>
<comment type="caution">
    <text evidence="2">The sequence shown here is derived from an EMBL/GenBank/DDBJ whole genome shotgun (WGS) entry which is preliminary data.</text>
</comment>
<dbReference type="EMBL" id="JACGWO010000001">
    <property type="protein sequence ID" value="KAK4441702.1"/>
    <property type="molecule type" value="Genomic_DNA"/>
</dbReference>
<organism evidence="2 3">
    <name type="scientific">Sesamum alatum</name>
    <dbReference type="NCBI Taxonomy" id="300844"/>
    <lineage>
        <taxon>Eukaryota</taxon>
        <taxon>Viridiplantae</taxon>
        <taxon>Streptophyta</taxon>
        <taxon>Embryophyta</taxon>
        <taxon>Tracheophyta</taxon>
        <taxon>Spermatophyta</taxon>
        <taxon>Magnoliopsida</taxon>
        <taxon>eudicotyledons</taxon>
        <taxon>Gunneridae</taxon>
        <taxon>Pentapetalae</taxon>
        <taxon>asterids</taxon>
        <taxon>lamiids</taxon>
        <taxon>Lamiales</taxon>
        <taxon>Pedaliaceae</taxon>
        <taxon>Sesamum</taxon>
    </lineage>
</organism>
<evidence type="ECO:0000313" key="2">
    <source>
        <dbReference type="EMBL" id="KAK4441702.1"/>
    </source>
</evidence>
<accession>A0AAE1Z4B1</accession>
<keyword evidence="3" id="KW-1185">Reference proteome</keyword>
<reference evidence="2" key="2">
    <citation type="journal article" date="2024" name="Plant">
        <title>Genomic evolution and insights into agronomic trait innovations of Sesamum species.</title>
        <authorList>
            <person name="Miao H."/>
            <person name="Wang L."/>
            <person name="Qu L."/>
            <person name="Liu H."/>
            <person name="Sun Y."/>
            <person name="Le M."/>
            <person name="Wang Q."/>
            <person name="Wei S."/>
            <person name="Zheng Y."/>
            <person name="Lin W."/>
            <person name="Duan Y."/>
            <person name="Cao H."/>
            <person name="Xiong S."/>
            <person name="Wang X."/>
            <person name="Wei L."/>
            <person name="Li C."/>
            <person name="Ma Q."/>
            <person name="Ju M."/>
            <person name="Zhao R."/>
            <person name="Li G."/>
            <person name="Mu C."/>
            <person name="Tian Q."/>
            <person name="Mei H."/>
            <person name="Zhang T."/>
            <person name="Gao T."/>
            <person name="Zhang H."/>
        </authorList>
    </citation>
    <scope>NUCLEOTIDE SEQUENCE</scope>
    <source>
        <strain evidence="2">3651</strain>
    </source>
</reference>
<name>A0AAE1Z4B1_9LAMI</name>
<gene>
    <name evidence="2" type="ORF">Salat_0505100</name>
</gene>
<proteinExistence type="predicted"/>
<dbReference type="AlphaFoldDB" id="A0AAE1Z4B1"/>
<evidence type="ECO:0000313" key="3">
    <source>
        <dbReference type="Proteomes" id="UP001293254"/>
    </source>
</evidence>
<dbReference type="Proteomes" id="UP001293254">
    <property type="component" value="Unassembled WGS sequence"/>
</dbReference>
<reference evidence="2" key="1">
    <citation type="submission" date="2020-06" db="EMBL/GenBank/DDBJ databases">
        <authorList>
            <person name="Li T."/>
            <person name="Hu X."/>
            <person name="Zhang T."/>
            <person name="Song X."/>
            <person name="Zhang H."/>
            <person name="Dai N."/>
            <person name="Sheng W."/>
            <person name="Hou X."/>
            <person name="Wei L."/>
        </authorList>
    </citation>
    <scope>NUCLEOTIDE SEQUENCE</scope>
    <source>
        <strain evidence="2">3651</strain>
        <tissue evidence="2">Leaf</tissue>
    </source>
</reference>